<dbReference type="InterPro" id="IPR036710">
    <property type="entry name" value="RNA_pol_Rpb5_N_sf"/>
</dbReference>
<protein>
    <submittedName>
        <fullName evidence="7">DNA-directed RNA polymerases I, II, and III subunit RPABC1</fullName>
    </submittedName>
</protein>
<dbReference type="Gene3D" id="3.90.940.20">
    <property type="entry name" value="RPB5-like RNA polymerase subunit"/>
    <property type="match status" value="1"/>
</dbReference>
<sequence>MEAPSDTDVYRVVKTLASLMRRRGFDSSSWENLDLPGFHRRYCSQKMVQLSLLGQERFENPTSKEVIMFCFPSEVKVGVKPIREFNEKLLAGQASRGILVLREGISPFGRQALQVSKGTCPLEYFTYAELKFDLMTHEMVPHHTVLSDAEKVALLQRYKIKAEQLPRMRHNDAVSRYFGLRKGQVVRIVRKSDTAGSYVTYRIVTGG</sequence>
<evidence type="ECO:0000259" key="5">
    <source>
        <dbReference type="Pfam" id="PF01191"/>
    </source>
</evidence>
<dbReference type="Gene3D" id="3.40.1340.10">
    <property type="entry name" value="RNA polymerase, Rpb5, N-terminal domain"/>
    <property type="match status" value="1"/>
</dbReference>
<accession>A0A2R5G0F3</accession>
<dbReference type="InterPro" id="IPR035913">
    <property type="entry name" value="RPB5-like_sf"/>
</dbReference>
<proteinExistence type="inferred from homology"/>
<dbReference type="HAMAP" id="MF_00025">
    <property type="entry name" value="RNApol_Rpo5_RPB5"/>
    <property type="match status" value="1"/>
</dbReference>
<evidence type="ECO:0000313" key="8">
    <source>
        <dbReference type="Proteomes" id="UP000241890"/>
    </source>
</evidence>
<evidence type="ECO:0000259" key="6">
    <source>
        <dbReference type="Pfam" id="PF03871"/>
    </source>
</evidence>
<dbReference type="GO" id="GO:0005736">
    <property type="term" value="C:RNA polymerase I complex"/>
    <property type="evidence" value="ECO:0007669"/>
    <property type="project" value="TreeGrafter"/>
</dbReference>
<dbReference type="GO" id="GO:0005666">
    <property type="term" value="C:RNA polymerase III complex"/>
    <property type="evidence" value="ECO:0007669"/>
    <property type="project" value="TreeGrafter"/>
</dbReference>
<dbReference type="GO" id="GO:0006366">
    <property type="term" value="P:transcription by RNA polymerase II"/>
    <property type="evidence" value="ECO:0007669"/>
    <property type="project" value="TreeGrafter"/>
</dbReference>
<dbReference type="OrthoDB" id="248779at2759"/>
<keyword evidence="8" id="KW-1185">Reference proteome</keyword>
<keyword evidence="7" id="KW-0240">DNA-directed RNA polymerase</keyword>
<dbReference type="FunFam" id="3.90.940.20:FF:000001">
    <property type="entry name" value="DNA-directed RNA polymerases I, II, and III subunit RPABC1"/>
    <property type="match status" value="1"/>
</dbReference>
<name>A0A2R5G0F3_9STRA</name>
<dbReference type="NCBIfam" id="NF007129">
    <property type="entry name" value="PRK09570.1"/>
    <property type="match status" value="1"/>
</dbReference>
<dbReference type="GO" id="GO:0042797">
    <property type="term" value="P:tRNA transcription by RNA polymerase III"/>
    <property type="evidence" value="ECO:0007669"/>
    <property type="project" value="TreeGrafter"/>
</dbReference>
<comment type="similarity">
    <text evidence="4">Belongs to the archaeal Rpo5/eukaryotic RPB5 RNA polymerase subunit family.</text>
</comment>
<dbReference type="GO" id="GO:0003677">
    <property type="term" value="F:DNA binding"/>
    <property type="evidence" value="ECO:0007669"/>
    <property type="project" value="InterPro"/>
</dbReference>
<dbReference type="InterPro" id="IPR014381">
    <property type="entry name" value="Arch_Rpo5/euc_Rpb5"/>
</dbReference>
<organism evidence="7 8">
    <name type="scientific">Hondaea fermentalgiana</name>
    <dbReference type="NCBI Taxonomy" id="2315210"/>
    <lineage>
        <taxon>Eukaryota</taxon>
        <taxon>Sar</taxon>
        <taxon>Stramenopiles</taxon>
        <taxon>Bigyra</taxon>
        <taxon>Labyrinthulomycetes</taxon>
        <taxon>Thraustochytrida</taxon>
        <taxon>Thraustochytriidae</taxon>
        <taxon>Hondaea</taxon>
    </lineage>
</organism>
<dbReference type="GO" id="GO:0005665">
    <property type="term" value="C:RNA polymerase II, core complex"/>
    <property type="evidence" value="ECO:0007669"/>
    <property type="project" value="TreeGrafter"/>
</dbReference>
<dbReference type="InterPro" id="IPR005571">
    <property type="entry name" value="RNA_pol_Rpb5_N"/>
</dbReference>
<keyword evidence="2" id="KW-0804">Transcription</keyword>
<dbReference type="GO" id="GO:0003899">
    <property type="term" value="F:DNA-directed RNA polymerase activity"/>
    <property type="evidence" value="ECO:0007669"/>
    <property type="project" value="InterPro"/>
</dbReference>
<feature type="domain" description="RNA polymerase subunit H/Rpb5 C-terminal" evidence="5">
    <location>
        <begin position="133"/>
        <end position="204"/>
    </location>
</feature>
<dbReference type="GO" id="GO:0006362">
    <property type="term" value="P:transcription elongation by RNA polymerase I"/>
    <property type="evidence" value="ECO:0007669"/>
    <property type="project" value="TreeGrafter"/>
</dbReference>
<dbReference type="InParanoid" id="A0A2R5G0F3"/>
<dbReference type="Pfam" id="PF01191">
    <property type="entry name" value="RNA_pol_Rpb5_C"/>
    <property type="match status" value="1"/>
</dbReference>
<comment type="caution">
    <text evidence="7">The sequence shown here is derived from an EMBL/GenBank/DDBJ whole genome shotgun (WGS) entry which is preliminary data.</text>
</comment>
<reference evidence="7 8" key="1">
    <citation type="submission" date="2017-12" db="EMBL/GenBank/DDBJ databases">
        <title>Sequencing, de novo assembly and annotation of complete genome of a new Thraustochytrid species, strain FCC1311.</title>
        <authorList>
            <person name="Sedici K."/>
            <person name="Godart F."/>
            <person name="Aiese Cigliano R."/>
            <person name="Sanseverino W."/>
            <person name="Barakat M."/>
            <person name="Ortet P."/>
            <person name="Marechal E."/>
            <person name="Cagnac O."/>
            <person name="Amato A."/>
        </authorList>
    </citation>
    <scope>NUCLEOTIDE SEQUENCE [LARGE SCALE GENOMIC DNA]</scope>
</reference>
<evidence type="ECO:0000256" key="2">
    <source>
        <dbReference type="ARBA" id="ARBA00023163"/>
    </source>
</evidence>
<dbReference type="PIRSF" id="PIRSF000747">
    <property type="entry name" value="RPB5"/>
    <property type="match status" value="1"/>
</dbReference>
<dbReference type="Pfam" id="PF03871">
    <property type="entry name" value="RNA_pol_Rpb5_N"/>
    <property type="match status" value="1"/>
</dbReference>
<dbReference type="AlphaFoldDB" id="A0A2R5G0F3"/>
<dbReference type="SUPFAM" id="SSF55287">
    <property type="entry name" value="RPB5-like RNA polymerase subunit"/>
    <property type="match status" value="1"/>
</dbReference>
<dbReference type="InterPro" id="IPR000783">
    <property type="entry name" value="RNA_pol_subH/Rpb5_C"/>
</dbReference>
<evidence type="ECO:0000256" key="4">
    <source>
        <dbReference type="ARBA" id="ARBA00025765"/>
    </source>
</evidence>
<dbReference type="PANTHER" id="PTHR10535">
    <property type="entry name" value="DNA-DIRECTED RNA POLYMERASES I, II, AND III SUBUNIT RPABC1"/>
    <property type="match status" value="1"/>
</dbReference>
<comment type="subcellular location">
    <subcellularLocation>
        <location evidence="1">Nucleus</location>
    </subcellularLocation>
</comment>
<feature type="domain" description="RNA polymerase Rpb5 N-terminal" evidence="6">
    <location>
        <begin position="9"/>
        <end position="88"/>
    </location>
</feature>
<evidence type="ECO:0000313" key="7">
    <source>
        <dbReference type="EMBL" id="GBG24507.1"/>
    </source>
</evidence>
<keyword evidence="3" id="KW-0539">Nucleus</keyword>
<dbReference type="SUPFAM" id="SSF53036">
    <property type="entry name" value="Eukaryotic RPB5 N-terminal domain"/>
    <property type="match status" value="1"/>
</dbReference>
<gene>
    <name evidence="7" type="ORF">FCC1311_007252</name>
</gene>
<evidence type="ECO:0000256" key="1">
    <source>
        <dbReference type="ARBA" id="ARBA00004123"/>
    </source>
</evidence>
<dbReference type="Proteomes" id="UP000241890">
    <property type="component" value="Unassembled WGS sequence"/>
</dbReference>
<evidence type="ECO:0000256" key="3">
    <source>
        <dbReference type="ARBA" id="ARBA00023242"/>
    </source>
</evidence>
<dbReference type="EMBL" id="BEYU01000006">
    <property type="protein sequence ID" value="GBG24507.1"/>
    <property type="molecule type" value="Genomic_DNA"/>
</dbReference>
<dbReference type="PANTHER" id="PTHR10535:SF0">
    <property type="entry name" value="DNA-DIRECTED RNA POLYMERASES I, II, AND III SUBUNIT RPABC1"/>
    <property type="match status" value="1"/>
</dbReference>